<evidence type="ECO:0000256" key="11">
    <source>
        <dbReference type="RuleBase" id="RU003591"/>
    </source>
</evidence>
<comment type="cofactor">
    <cofactor evidence="11">
        <name>Mg(2+)</name>
        <dbReference type="ChEBI" id="CHEBI:18420"/>
    </cofactor>
    <text evidence="11">Binds 1 Mg(2+) ion per subunit.</text>
</comment>
<comment type="catalytic activity">
    <reaction evidence="11">
        <text>2 pyruvate + H(+) = (2S)-2-acetolactate + CO2</text>
        <dbReference type="Rhea" id="RHEA:25249"/>
        <dbReference type="ChEBI" id="CHEBI:15361"/>
        <dbReference type="ChEBI" id="CHEBI:15378"/>
        <dbReference type="ChEBI" id="CHEBI:16526"/>
        <dbReference type="ChEBI" id="CHEBI:58476"/>
        <dbReference type="EC" id="2.2.1.6"/>
    </reaction>
</comment>
<comment type="pathway">
    <text evidence="1 11">Amino-acid biosynthesis; L-isoleucine biosynthesis; L-isoleucine from 2-oxobutanoate: step 1/4.</text>
</comment>
<dbReference type="GO" id="GO:0003984">
    <property type="term" value="F:acetolactate synthase activity"/>
    <property type="evidence" value="ECO:0007669"/>
    <property type="project" value="UniProtKB-EC"/>
</dbReference>
<dbReference type="Pfam" id="PF02775">
    <property type="entry name" value="TPP_enzyme_C"/>
    <property type="match status" value="1"/>
</dbReference>
<evidence type="ECO:0000256" key="7">
    <source>
        <dbReference type="ARBA" id="ARBA00022723"/>
    </source>
</evidence>
<keyword evidence="8 11" id="KW-0460">Magnesium</keyword>
<dbReference type="InterPro" id="IPR012001">
    <property type="entry name" value="Thiamin_PyroP_enz_TPP-bd_dom"/>
</dbReference>
<dbReference type="InterPro" id="IPR012846">
    <property type="entry name" value="Acetolactate_synth_lsu"/>
</dbReference>
<keyword evidence="16" id="KW-1185">Reference proteome</keyword>
<evidence type="ECO:0000259" key="13">
    <source>
        <dbReference type="Pfam" id="PF02775"/>
    </source>
</evidence>
<keyword evidence="6 11" id="KW-0808">Transferase</keyword>
<evidence type="ECO:0000313" key="15">
    <source>
        <dbReference type="EMBL" id="MCH7408905.1"/>
    </source>
</evidence>
<evidence type="ECO:0000256" key="9">
    <source>
        <dbReference type="ARBA" id="ARBA00023052"/>
    </source>
</evidence>
<dbReference type="RefSeq" id="WP_241347266.1">
    <property type="nucleotide sequence ID" value="NZ_JAKZGP010000009.1"/>
</dbReference>
<dbReference type="InterPro" id="IPR012000">
    <property type="entry name" value="Thiamin_PyroP_enz_cen_dom"/>
</dbReference>
<dbReference type="PANTHER" id="PTHR18968">
    <property type="entry name" value="THIAMINE PYROPHOSPHATE ENZYMES"/>
    <property type="match status" value="1"/>
</dbReference>
<comment type="cofactor">
    <cofactor evidence="11">
        <name>thiamine diphosphate</name>
        <dbReference type="ChEBI" id="CHEBI:58937"/>
    </cofactor>
    <text evidence="11">Binds 1 thiamine pyrophosphate per subunit.</text>
</comment>
<feature type="domain" description="Thiamine pyrophosphate enzyme N-terminal TPP-binding" evidence="14">
    <location>
        <begin position="3"/>
        <end position="118"/>
    </location>
</feature>
<evidence type="ECO:0000256" key="1">
    <source>
        <dbReference type="ARBA" id="ARBA00004974"/>
    </source>
</evidence>
<dbReference type="Gene3D" id="3.40.50.1220">
    <property type="entry name" value="TPP-binding domain"/>
    <property type="match status" value="1"/>
</dbReference>
<keyword evidence="10 11" id="KW-0100">Branched-chain amino acid biosynthesis</keyword>
<accession>A0ABS9UXJ9</accession>
<dbReference type="CDD" id="cd07035">
    <property type="entry name" value="TPP_PYR_POX_like"/>
    <property type="match status" value="1"/>
</dbReference>
<gene>
    <name evidence="15" type="primary">ilvB</name>
    <name evidence="15" type="ORF">MM239_05830</name>
</gene>
<dbReference type="InterPro" id="IPR039368">
    <property type="entry name" value="AHAS_TPP"/>
</dbReference>
<dbReference type="Pfam" id="PF02776">
    <property type="entry name" value="TPP_enzyme_N"/>
    <property type="match status" value="1"/>
</dbReference>
<protein>
    <recommendedName>
        <fullName evidence="4 11">Acetolactate synthase</fullName>
        <ecNumber evidence="4 11">2.2.1.6</ecNumber>
    </recommendedName>
</protein>
<evidence type="ECO:0000256" key="5">
    <source>
        <dbReference type="ARBA" id="ARBA00022605"/>
    </source>
</evidence>
<sequence>MIRGADIVVKSLISENVQHIFGYPGGAIMPVYDALYDYHDQIKHILTRHEQGAIHAAQGYARVSGKVGVALATSGPGATNLITGLADAMIDSTPLVCITGQVAAQLLGTDAFQETDVVGISMPVTKWNIQVRRAEDIAPAIAKGFHIARSGRPGPVLIDITKNAQVESGAFNYVPCLSIRSYRPNIPVEAKAIAAAAELINQAERPYVLFGQGIIIGKAEQEFKAFLDKTGIPAASTLLGSGALSEDHPSFVGKLGMHGNYAPNLLTNKCDVLIAIGMRFDDRVTGDLSRYAKQAKVIHLELDPAEVNKNVKCEVAVLGDCKESLAMLTAEVKSSTHEGWMEKFRELELLEKESVINHDLSPTKTGLTMGEVIRYVNQYKADDAVLVTDVGQHQMIAWRYFNFKTSKTQVTSGGLGTMGFALPAALGAQMADYSRQVICVVGDGGIQMTIQELGTIMQTKAPVKVVLLNNNFLGMVRQWQQMFFDRRYSFTELDNPDFIKLAEAYNIKATKVNERDDLSDAVADMLTHDGPYFLEVVVEKEDNVFPMIATGSSVEEVRLS</sequence>
<dbReference type="SUPFAM" id="SSF52467">
    <property type="entry name" value="DHS-like NAD/FAD-binding domain"/>
    <property type="match status" value="1"/>
</dbReference>
<name>A0ABS9UXJ9_9BACT</name>
<evidence type="ECO:0000256" key="10">
    <source>
        <dbReference type="ARBA" id="ARBA00023304"/>
    </source>
</evidence>
<evidence type="ECO:0000256" key="8">
    <source>
        <dbReference type="ARBA" id="ARBA00022842"/>
    </source>
</evidence>
<dbReference type="InterPro" id="IPR029061">
    <property type="entry name" value="THDP-binding"/>
</dbReference>
<dbReference type="Pfam" id="PF00205">
    <property type="entry name" value="TPP_enzyme_M"/>
    <property type="match status" value="1"/>
</dbReference>
<evidence type="ECO:0000313" key="16">
    <source>
        <dbReference type="Proteomes" id="UP001165489"/>
    </source>
</evidence>
<comment type="pathway">
    <text evidence="2 11">Amino-acid biosynthesis; L-valine biosynthesis; L-valine from pyruvate: step 1/4.</text>
</comment>
<keyword evidence="9 11" id="KW-0786">Thiamine pyrophosphate</keyword>
<dbReference type="InterPro" id="IPR029035">
    <property type="entry name" value="DHS-like_NAD/FAD-binding_dom"/>
</dbReference>
<comment type="similarity">
    <text evidence="3 11">Belongs to the TPP enzyme family.</text>
</comment>
<dbReference type="Proteomes" id="UP001165489">
    <property type="component" value="Unassembled WGS sequence"/>
</dbReference>
<dbReference type="InterPro" id="IPR045229">
    <property type="entry name" value="TPP_enz"/>
</dbReference>
<dbReference type="Gene3D" id="3.40.50.970">
    <property type="match status" value="2"/>
</dbReference>
<evidence type="ECO:0000259" key="14">
    <source>
        <dbReference type="Pfam" id="PF02776"/>
    </source>
</evidence>
<evidence type="ECO:0000256" key="2">
    <source>
        <dbReference type="ARBA" id="ARBA00005025"/>
    </source>
</evidence>
<dbReference type="CDD" id="cd02015">
    <property type="entry name" value="TPP_AHAS"/>
    <property type="match status" value="1"/>
</dbReference>
<proteinExistence type="inferred from homology"/>
<dbReference type="EC" id="2.2.1.6" evidence="4 11"/>
<dbReference type="NCBIfam" id="TIGR00118">
    <property type="entry name" value="acolac_lg"/>
    <property type="match status" value="1"/>
</dbReference>
<evidence type="ECO:0000256" key="3">
    <source>
        <dbReference type="ARBA" id="ARBA00007812"/>
    </source>
</evidence>
<comment type="caution">
    <text evidence="15">The sequence shown here is derived from an EMBL/GenBank/DDBJ whole genome shotgun (WGS) entry which is preliminary data.</text>
</comment>
<organism evidence="15 16">
    <name type="scientific">Belliella filtrata</name>
    <dbReference type="NCBI Taxonomy" id="2923435"/>
    <lineage>
        <taxon>Bacteria</taxon>
        <taxon>Pseudomonadati</taxon>
        <taxon>Bacteroidota</taxon>
        <taxon>Cytophagia</taxon>
        <taxon>Cytophagales</taxon>
        <taxon>Cyclobacteriaceae</taxon>
        <taxon>Belliella</taxon>
    </lineage>
</organism>
<feature type="domain" description="Thiamine pyrophosphate enzyme central" evidence="12">
    <location>
        <begin position="193"/>
        <end position="328"/>
    </location>
</feature>
<keyword evidence="5 11" id="KW-0028">Amino-acid biosynthesis</keyword>
<evidence type="ECO:0000259" key="12">
    <source>
        <dbReference type="Pfam" id="PF00205"/>
    </source>
</evidence>
<keyword evidence="7 11" id="KW-0479">Metal-binding</keyword>
<dbReference type="EMBL" id="JAKZGP010000009">
    <property type="protein sequence ID" value="MCH7408905.1"/>
    <property type="molecule type" value="Genomic_DNA"/>
</dbReference>
<feature type="domain" description="Thiamine pyrophosphate enzyme TPP-binding" evidence="13">
    <location>
        <begin position="389"/>
        <end position="536"/>
    </location>
</feature>
<dbReference type="SUPFAM" id="SSF52518">
    <property type="entry name" value="Thiamin diphosphate-binding fold (THDP-binding)"/>
    <property type="match status" value="2"/>
</dbReference>
<dbReference type="InterPro" id="IPR011766">
    <property type="entry name" value="TPP_enzyme_TPP-bd"/>
</dbReference>
<reference evidence="15" key="1">
    <citation type="submission" date="2022-03" db="EMBL/GenBank/DDBJ databases">
        <title>De novo assembled genomes of Belliella spp. (Cyclobacteriaceae) strains.</title>
        <authorList>
            <person name="Szabo A."/>
            <person name="Korponai K."/>
            <person name="Felfoldi T."/>
        </authorList>
    </citation>
    <scope>NUCLEOTIDE SEQUENCE</scope>
    <source>
        <strain evidence="15">DSM 111904</strain>
    </source>
</reference>
<evidence type="ECO:0000256" key="6">
    <source>
        <dbReference type="ARBA" id="ARBA00022679"/>
    </source>
</evidence>
<evidence type="ECO:0000256" key="4">
    <source>
        <dbReference type="ARBA" id="ARBA00013145"/>
    </source>
</evidence>
<dbReference type="PANTHER" id="PTHR18968:SF13">
    <property type="entry name" value="ACETOLACTATE SYNTHASE CATALYTIC SUBUNIT, MITOCHONDRIAL"/>
    <property type="match status" value="1"/>
</dbReference>